<comment type="caution">
    <text evidence="1">The sequence shown here is derived from an EMBL/GenBank/DDBJ whole genome shotgun (WGS) entry which is preliminary data.</text>
</comment>
<reference evidence="1 2" key="1">
    <citation type="submission" date="2019-04" db="EMBL/GenBank/DDBJ databases">
        <title>Isachenkonia alkalipeptolytica gen. nov. sp. nov. a new anaerobic, alkiliphilic organothrophic bacterium capable to reduce synthesized ferrihydrite isolated from a soda lake.</title>
        <authorList>
            <person name="Toshchakov S.V."/>
            <person name="Zavarzina D.G."/>
            <person name="Zhilina T.N."/>
            <person name="Kostrikina N.A."/>
            <person name="Kublanov I.V."/>
        </authorList>
    </citation>
    <scope>NUCLEOTIDE SEQUENCE [LARGE SCALE GENOMIC DNA]</scope>
    <source>
        <strain evidence="1 2">Z-1701</strain>
    </source>
</reference>
<dbReference type="SUPFAM" id="SSF52833">
    <property type="entry name" value="Thioredoxin-like"/>
    <property type="match status" value="1"/>
</dbReference>
<evidence type="ECO:0008006" key="3">
    <source>
        <dbReference type="Google" id="ProtNLM"/>
    </source>
</evidence>
<gene>
    <name evidence="1" type="ORF">ISALK_11340</name>
</gene>
<dbReference type="InterPro" id="IPR036249">
    <property type="entry name" value="Thioredoxin-like_sf"/>
</dbReference>
<protein>
    <recommendedName>
        <fullName evidence="3">Thioredoxin domain-containing protein</fullName>
    </recommendedName>
</protein>
<proteinExistence type="predicted"/>
<evidence type="ECO:0000313" key="2">
    <source>
        <dbReference type="Proteomes" id="UP000449710"/>
    </source>
</evidence>
<dbReference type="AlphaFoldDB" id="A0AA44BEK9"/>
<sequence>MRMKNKDILKIAAIIFLAFALIAVFRWVIFDENNTDPGDGRRAPEERESATEVFGDLSIETLEGEPSSIEENEGMPIVLTFWEPEDEESQEQLLILDNLLLLLEDDVAFLSVFEPEDYDVPYTAVIDSRGGIFQQYSELVTEERLLADVEELLEREEN</sequence>
<organism evidence="1 2">
    <name type="scientific">Isachenkonia alkalipeptolytica</name>
    <dbReference type="NCBI Taxonomy" id="2565777"/>
    <lineage>
        <taxon>Bacteria</taxon>
        <taxon>Bacillati</taxon>
        <taxon>Bacillota</taxon>
        <taxon>Clostridia</taxon>
        <taxon>Eubacteriales</taxon>
        <taxon>Clostridiaceae</taxon>
        <taxon>Isachenkonia</taxon>
    </lineage>
</organism>
<name>A0AA44BEK9_9CLOT</name>
<dbReference type="EMBL" id="SUMG01000016">
    <property type="protein sequence ID" value="NBG89083.1"/>
    <property type="molecule type" value="Genomic_DNA"/>
</dbReference>
<evidence type="ECO:0000313" key="1">
    <source>
        <dbReference type="EMBL" id="NBG89083.1"/>
    </source>
</evidence>
<keyword evidence="2" id="KW-1185">Reference proteome</keyword>
<dbReference type="RefSeq" id="WP_160722389.1">
    <property type="nucleotide sequence ID" value="NZ_SUMG01000016.1"/>
</dbReference>
<dbReference type="Proteomes" id="UP000449710">
    <property type="component" value="Unassembled WGS sequence"/>
</dbReference>
<accession>A0AA44BEK9</accession>